<organism evidence="1 2">
    <name type="scientific">Puccinia graminis f. sp. tritici</name>
    <dbReference type="NCBI Taxonomy" id="56615"/>
    <lineage>
        <taxon>Eukaryota</taxon>
        <taxon>Fungi</taxon>
        <taxon>Dikarya</taxon>
        <taxon>Basidiomycota</taxon>
        <taxon>Pucciniomycotina</taxon>
        <taxon>Pucciniomycetes</taxon>
        <taxon>Pucciniales</taxon>
        <taxon>Pucciniaceae</taxon>
        <taxon>Puccinia</taxon>
    </lineage>
</organism>
<reference evidence="1 2" key="1">
    <citation type="submission" date="2019-05" db="EMBL/GenBank/DDBJ databases">
        <title>Emergence of the Ug99 lineage of the wheat stem rust pathogen through somatic hybridization.</title>
        <authorList>
            <person name="Li F."/>
            <person name="Upadhyaya N.M."/>
            <person name="Sperschneider J."/>
            <person name="Matny O."/>
            <person name="Nguyen-Phuc H."/>
            <person name="Mago R."/>
            <person name="Raley C."/>
            <person name="Miller M.E."/>
            <person name="Silverstein K.A.T."/>
            <person name="Henningsen E."/>
            <person name="Hirsch C.D."/>
            <person name="Visser B."/>
            <person name="Pretorius Z.A."/>
            <person name="Steffenson B.J."/>
            <person name="Schwessinger B."/>
            <person name="Dodds P.N."/>
            <person name="Figueroa M."/>
        </authorList>
    </citation>
    <scope>NUCLEOTIDE SEQUENCE [LARGE SCALE GENOMIC DNA]</scope>
    <source>
        <strain evidence="1 2">Ug99</strain>
    </source>
</reference>
<comment type="caution">
    <text evidence="1">The sequence shown here is derived from an EMBL/GenBank/DDBJ whole genome shotgun (WGS) entry which is preliminary data.</text>
</comment>
<protein>
    <submittedName>
        <fullName evidence="1">Uncharacterized protein</fullName>
    </submittedName>
</protein>
<dbReference type="Proteomes" id="UP000325313">
    <property type="component" value="Unassembled WGS sequence"/>
</dbReference>
<dbReference type="AlphaFoldDB" id="A0A5B0SD35"/>
<name>A0A5B0SD35_PUCGR</name>
<sequence>MIIKNFPVIHSPGIPSSINDSFHPTSNTTFSTSSIHQIAIIHHVKYYRFHPLIILATQHHEPLQHHSAINYSFIHPVDYSYIFNHQPSLAMNTTFLPSIFPFLQHHQSSQHHSPINSISSAIPTSFHPSIFFPSTIKYSSTNFPPSTIILNSNSSITIIISQHHLLIISHEFINLLSTIINSFLWIQIHSFISFLDKNLLFIGSSFFPFLWRSSNISIHIFPALYSIHFIFHYPSSE</sequence>
<dbReference type="EMBL" id="VDEP01000039">
    <property type="protein sequence ID" value="KAA1135455.1"/>
    <property type="molecule type" value="Genomic_DNA"/>
</dbReference>
<gene>
    <name evidence="1" type="ORF">PGTUg99_026474</name>
</gene>
<evidence type="ECO:0000313" key="1">
    <source>
        <dbReference type="EMBL" id="KAA1135455.1"/>
    </source>
</evidence>
<evidence type="ECO:0000313" key="2">
    <source>
        <dbReference type="Proteomes" id="UP000325313"/>
    </source>
</evidence>
<accession>A0A5B0SD35</accession>
<proteinExistence type="predicted"/>